<dbReference type="PANTHER" id="PTHR16275:SF8">
    <property type="entry name" value="COILED-COIL DOMAIN-CONTAINING PROTEIN 40"/>
    <property type="match status" value="1"/>
</dbReference>
<proteinExistence type="predicted"/>
<feature type="coiled-coil region" evidence="1">
    <location>
        <begin position="433"/>
        <end position="474"/>
    </location>
</feature>
<dbReference type="STRING" id="307972.A0A2G8KBS7"/>
<protein>
    <recommendedName>
        <fullName evidence="4">Coiled-coil domain-containing protein</fullName>
    </recommendedName>
</protein>
<dbReference type="AlphaFoldDB" id="A0A2G8KBS7"/>
<feature type="non-terminal residue" evidence="2">
    <location>
        <position position="1"/>
    </location>
</feature>
<dbReference type="InterPro" id="IPR037386">
    <property type="entry name" value="CCDC40"/>
</dbReference>
<sequence>DLYVDRLTENVDKLREQIALYEAQCQAQNEETKAAKEALFEARSEIESIELEKKQLLQQWNSSLIGMKRRDEAHSAMNEALSQQRQQIQSLQTEIEGYKKSIQKEQENNETLTLMLQKNEIDINSMRKQITTSQTKQEQLKQEYGAYSRMLHETEQNLNRATTDKTLRLNELVALRKQTEREYQEKLQLEENIMDAMRSKLTADKVTYYANKMAGKVRKGIAELEAARAKAENELSRDTLEYSHTSTRVESLRKTLDELDKEIHEKNDIISRSEGEIIKRNAVIERKQGLIDQYNKKVEAIAIEQRGEELGPLEAEVASLTKSIDTRTQDIADLQQFWLRQQLELVKMSKDKNNQQREVDNMKKALTILHMKKMRIEGEIEGQLSEKKDVERNIRNMQNDMLKLNQLLTKEGKLQENLEQDNILIETDFVLSLKEAEKESIEMQNKLEELSEEKERLLNSLVESERQIMLWEKKTQLAREAKATVDSEVGQGEIRAMNAEIHRMEVRHAQLMKLQEKLIQDMEKAVSRRDTIVTRGDAQAKLNKKVETKGAFQKKLAELKKRIKQVQQDANNSDKDIAELRGHQQLLSQQLEDKQKDFHQLQSAADTLDGDIERLQEVKQMNMTEILARQQRVKNYQSLKEGKYNLLCKTEAALETEMQKQTDKMHTIATIVDRLNQEFPHIQPAMRPIVLALSSRGVKED</sequence>
<feature type="coiled-coil region" evidence="1">
    <location>
        <begin position="4"/>
        <end position="276"/>
    </location>
</feature>
<comment type="caution">
    <text evidence="2">The sequence shown here is derived from an EMBL/GenBank/DDBJ whole genome shotgun (WGS) entry which is preliminary data.</text>
</comment>
<evidence type="ECO:0000313" key="2">
    <source>
        <dbReference type="EMBL" id="PIK45458.1"/>
    </source>
</evidence>
<evidence type="ECO:0000313" key="3">
    <source>
        <dbReference type="Proteomes" id="UP000230750"/>
    </source>
</evidence>
<organism evidence="2 3">
    <name type="scientific">Stichopus japonicus</name>
    <name type="common">Sea cucumber</name>
    <dbReference type="NCBI Taxonomy" id="307972"/>
    <lineage>
        <taxon>Eukaryota</taxon>
        <taxon>Metazoa</taxon>
        <taxon>Echinodermata</taxon>
        <taxon>Eleutherozoa</taxon>
        <taxon>Echinozoa</taxon>
        <taxon>Holothuroidea</taxon>
        <taxon>Aspidochirotacea</taxon>
        <taxon>Aspidochirotida</taxon>
        <taxon>Stichopodidae</taxon>
        <taxon>Apostichopus</taxon>
    </lineage>
</organism>
<dbReference type="PANTHER" id="PTHR16275">
    <property type="entry name" value="COILED-COIL DOMAIN-CONTAINING PROTEIN 40"/>
    <property type="match status" value="1"/>
</dbReference>
<dbReference type="EMBL" id="MRZV01000713">
    <property type="protein sequence ID" value="PIK45458.1"/>
    <property type="molecule type" value="Genomic_DNA"/>
</dbReference>
<keyword evidence="1" id="KW-0175">Coiled coil</keyword>
<feature type="coiled-coil region" evidence="1">
    <location>
        <begin position="549"/>
        <end position="576"/>
    </location>
</feature>
<keyword evidence="3" id="KW-1185">Reference proteome</keyword>
<dbReference type="OrthoDB" id="188741at2759"/>
<dbReference type="GO" id="GO:0035082">
    <property type="term" value="P:axoneme assembly"/>
    <property type="evidence" value="ECO:0007669"/>
    <property type="project" value="InterPro"/>
</dbReference>
<dbReference type="Pfam" id="PF08647">
    <property type="entry name" value="BRE1"/>
    <property type="match status" value="1"/>
</dbReference>
<evidence type="ECO:0008006" key="4">
    <source>
        <dbReference type="Google" id="ProtNLM"/>
    </source>
</evidence>
<evidence type="ECO:0000256" key="1">
    <source>
        <dbReference type="SAM" id="Coils"/>
    </source>
</evidence>
<gene>
    <name evidence="2" type="ORF">BSL78_17690</name>
</gene>
<reference evidence="2 3" key="1">
    <citation type="journal article" date="2017" name="PLoS Biol.">
        <title>The sea cucumber genome provides insights into morphological evolution and visceral regeneration.</title>
        <authorList>
            <person name="Zhang X."/>
            <person name="Sun L."/>
            <person name="Yuan J."/>
            <person name="Sun Y."/>
            <person name="Gao Y."/>
            <person name="Zhang L."/>
            <person name="Li S."/>
            <person name="Dai H."/>
            <person name="Hamel J.F."/>
            <person name="Liu C."/>
            <person name="Yu Y."/>
            <person name="Liu S."/>
            <person name="Lin W."/>
            <person name="Guo K."/>
            <person name="Jin S."/>
            <person name="Xu P."/>
            <person name="Storey K.B."/>
            <person name="Huan P."/>
            <person name="Zhang T."/>
            <person name="Zhou Y."/>
            <person name="Zhang J."/>
            <person name="Lin C."/>
            <person name="Li X."/>
            <person name="Xing L."/>
            <person name="Huo D."/>
            <person name="Sun M."/>
            <person name="Wang L."/>
            <person name="Mercier A."/>
            <person name="Li F."/>
            <person name="Yang H."/>
            <person name="Xiang J."/>
        </authorList>
    </citation>
    <scope>NUCLEOTIDE SEQUENCE [LARGE SCALE GENOMIC DNA]</scope>
    <source>
        <strain evidence="2">Shaxun</strain>
        <tissue evidence="2">Muscle</tissue>
    </source>
</reference>
<dbReference type="Proteomes" id="UP000230750">
    <property type="component" value="Unassembled WGS sequence"/>
</dbReference>
<name>A0A2G8KBS7_STIJA</name>
<feature type="coiled-coil region" evidence="1">
    <location>
        <begin position="345"/>
        <end position="407"/>
    </location>
</feature>
<accession>A0A2G8KBS7</accession>
<dbReference type="GO" id="GO:0005737">
    <property type="term" value="C:cytoplasm"/>
    <property type="evidence" value="ECO:0007669"/>
    <property type="project" value="TreeGrafter"/>
</dbReference>